<sequence>MDFFPYHPLKLRLWLLGGLLISSALTVWALFGFTGTQEPREILRAGLSMGLCAAMAVMFFKLRPRKDWGVRLTQISVLVSRPRNGLIEVPWSSVREIRRLGEKRDTLALWLDEEQRVLVPAHLFAKKSDFEALVKTLEERMPPPRYDA</sequence>
<feature type="transmembrane region" description="Helical" evidence="1">
    <location>
        <begin position="43"/>
        <end position="62"/>
    </location>
</feature>
<evidence type="ECO:0000256" key="1">
    <source>
        <dbReference type="SAM" id="Phobius"/>
    </source>
</evidence>
<accession>A0A2W5SVS4</accession>
<keyword evidence="1" id="KW-1133">Transmembrane helix</keyword>
<keyword evidence="1" id="KW-0812">Transmembrane</keyword>
<protein>
    <submittedName>
        <fullName evidence="2">Uncharacterized protein</fullName>
    </submittedName>
</protein>
<organism evidence="2 3">
    <name type="scientific">Archangium gephyra</name>
    <dbReference type="NCBI Taxonomy" id="48"/>
    <lineage>
        <taxon>Bacteria</taxon>
        <taxon>Pseudomonadati</taxon>
        <taxon>Myxococcota</taxon>
        <taxon>Myxococcia</taxon>
        <taxon>Myxococcales</taxon>
        <taxon>Cystobacterineae</taxon>
        <taxon>Archangiaceae</taxon>
        <taxon>Archangium</taxon>
    </lineage>
</organism>
<name>A0A2W5SVS4_9BACT</name>
<dbReference type="EMBL" id="QFQP01000084">
    <property type="protein sequence ID" value="PZR03535.1"/>
    <property type="molecule type" value="Genomic_DNA"/>
</dbReference>
<comment type="caution">
    <text evidence="2">The sequence shown here is derived from an EMBL/GenBank/DDBJ whole genome shotgun (WGS) entry which is preliminary data.</text>
</comment>
<evidence type="ECO:0000313" key="3">
    <source>
        <dbReference type="Proteomes" id="UP000249061"/>
    </source>
</evidence>
<reference evidence="2 3" key="1">
    <citation type="submission" date="2017-08" db="EMBL/GenBank/DDBJ databases">
        <title>Infants hospitalized years apart are colonized by the same room-sourced microbial strains.</title>
        <authorList>
            <person name="Brooks B."/>
            <person name="Olm M.R."/>
            <person name="Firek B.A."/>
            <person name="Baker R."/>
            <person name="Thomas B.C."/>
            <person name="Morowitz M.J."/>
            <person name="Banfield J.F."/>
        </authorList>
    </citation>
    <scope>NUCLEOTIDE SEQUENCE [LARGE SCALE GENOMIC DNA]</scope>
    <source>
        <strain evidence="2">S2_003_000_R2_14</strain>
    </source>
</reference>
<feature type="transmembrane region" description="Helical" evidence="1">
    <location>
        <begin position="12"/>
        <end position="31"/>
    </location>
</feature>
<evidence type="ECO:0000313" key="2">
    <source>
        <dbReference type="EMBL" id="PZR03535.1"/>
    </source>
</evidence>
<dbReference type="Proteomes" id="UP000249061">
    <property type="component" value="Unassembled WGS sequence"/>
</dbReference>
<proteinExistence type="predicted"/>
<gene>
    <name evidence="2" type="ORF">DI536_35865</name>
</gene>
<dbReference type="AlphaFoldDB" id="A0A2W5SVS4"/>
<keyword evidence="1" id="KW-0472">Membrane</keyword>